<keyword evidence="1" id="KW-0813">Transport</keyword>
<sequence>MKKWIVIIVIIAVVVVGAGVWYFGFRKADTASSSSTTNPDLAVINGAHLLYTVSATSIGNYLPLVGSVTANAYNIGPYISGQITNVYVQQGQLVGLNQPLASLNPLQYQLNYQEALNNYYNALLSQDASSVILQYKLALQLAQQNLGYTTITSPATGFIETLNVATGDFVNAQTQNANLVTIIQNTGMWVTADVNEVDLADIKIGQTALITFTQLNNLTLQGKVSFVQPFATFQSGLTVIPINIKFDKDPLKYGVVYGLDCNISLLLSVSKGFLIPYQAVFTDQSGQKYVLLQTASGYQRAPVTLGTQSGMMVQVTSGVKNGDVLIMKIPSQFQQSGSPFGGNNAHHVGL</sequence>
<dbReference type="GO" id="GO:1990281">
    <property type="term" value="C:efflux pump complex"/>
    <property type="evidence" value="ECO:0007669"/>
    <property type="project" value="TreeGrafter"/>
</dbReference>
<evidence type="ECO:0000313" key="5">
    <source>
        <dbReference type="EMBL" id="HGE75258.1"/>
    </source>
</evidence>
<feature type="domain" description="Multidrug resistance protein MdtA-like C-terminal permuted SH3" evidence="4">
    <location>
        <begin position="274"/>
        <end position="326"/>
    </location>
</feature>
<dbReference type="Gene3D" id="2.40.420.20">
    <property type="match status" value="1"/>
</dbReference>
<protein>
    <submittedName>
        <fullName evidence="5">HlyD family efflux transporter periplasmic adaptor subunit</fullName>
    </submittedName>
</protein>
<feature type="transmembrane region" description="Helical" evidence="2">
    <location>
        <begin position="5"/>
        <end position="25"/>
    </location>
</feature>
<dbReference type="GO" id="GO:0015562">
    <property type="term" value="F:efflux transmembrane transporter activity"/>
    <property type="evidence" value="ECO:0007669"/>
    <property type="project" value="TreeGrafter"/>
</dbReference>
<proteinExistence type="predicted"/>
<dbReference type="AlphaFoldDB" id="A0A7V3VSR4"/>
<dbReference type="PANTHER" id="PTHR30469">
    <property type="entry name" value="MULTIDRUG RESISTANCE PROTEIN MDTA"/>
    <property type="match status" value="1"/>
</dbReference>
<feature type="domain" description="Multidrug resistance protein MdtA-like barrel-sandwich hybrid" evidence="3">
    <location>
        <begin position="74"/>
        <end position="181"/>
    </location>
</feature>
<reference evidence="5" key="1">
    <citation type="journal article" date="2020" name="mSystems">
        <title>Genome- and Community-Level Interaction Insights into Carbon Utilization and Element Cycling Functions of Hydrothermarchaeota in Hydrothermal Sediment.</title>
        <authorList>
            <person name="Zhou Z."/>
            <person name="Liu Y."/>
            <person name="Xu W."/>
            <person name="Pan J."/>
            <person name="Luo Z.H."/>
            <person name="Li M."/>
        </authorList>
    </citation>
    <scope>NUCLEOTIDE SEQUENCE [LARGE SCALE GENOMIC DNA]</scope>
    <source>
        <strain evidence="5">SpSt-966</strain>
    </source>
</reference>
<name>A0A7V3VSR4_9BACT</name>
<keyword evidence="2" id="KW-0812">Transmembrane</keyword>
<evidence type="ECO:0000259" key="4">
    <source>
        <dbReference type="Pfam" id="PF25967"/>
    </source>
</evidence>
<dbReference type="InterPro" id="IPR058627">
    <property type="entry name" value="MdtA-like_C"/>
</dbReference>
<dbReference type="Pfam" id="PF25917">
    <property type="entry name" value="BSH_RND"/>
    <property type="match status" value="1"/>
</dbReference>
<organism evidence="5">
    <name type="scientific">Mesoaciditoga lauensis</name>
    <dbReference type="NCBI Taxonomy" id="1495039"/>
    <lineage>
        <taxon>Bacteria</taxon>
        <taxon>Thermotogati</taxon>
        <taxon>Thermotogota</taxon>
        <taxon>Thermotogae</taxon>
        <taxon>Mesoaciditogales</taxon>
        <taxon>Mesoaciditogaceae</taxon>
        <taxon>Mesoaciditoga</taxon>
    </lineage>
</organism>
<dbReference type="InterPro" id="IPR058625">
    <property type="entry name" value="MdtA-like_BSH"/>
</dbReference>
<dbReference type="SUPFAM" id="SSF111369">
    <property type="entry name" value="HlyD-like secretion proteins"/>
    <property type="match status" value="1"/>
</dbReference>
<evidence type="ECO:0000256" key="2">
    <source>
        <dbReference type="SAM" id="Phobius"/>
    </source>
</evidence>
<keyword evidence="2" id="KW-0472">Membrane</keyword>
<dbReference type="Gene3D" id="2.40.50.100">
    <property type="match status" value="1"/>
</dbReference>
<keyword evidence="2" id="KW-1133">Transmembrane helix</keyword>
<evidence type="ECO:0000259" key="3">
    <source>
        <dbReference type="Pfam" id="PF25917"/>
    </source>
</evidence>
<gene>
    <name evidence="5" type="ORF">ENX73_03950</name>
</gene>
<dbReference type="EMBL" id="DTPE01000168">
    <property type="protein sequence ID" value="HGE75258.1"/>
    <property type="molecule type" value="Genomic_DNA"/>
</dbReference>
<dbReference type="Gene3D" id="2.40.30.170">
    <property type="match status" value="1"/>
</dbReference>
<dbReference type="Pfam" id="PF25967">
    <property type="entry name" value="RND-MFP_C"/>
    <property type="match status" value="1"/>
</dbReference>
<accession>A0A7V3VSR4</accession>
<evidence type="ECO:0000256" key="1">
    <source>
        <dbReference type="ARBA" id="ARBA00022448"/>
    </source>
</evidence>
<comment type="caution">
    <text evidence="5">The sequence shown here is derived from an EMBL/GenBank/DDBJ whole genome shotgun (WGS) entry which is preliminary data.</text>
</comment>